<comment type="caution">
    <text evidence="2">The sequence shown here is derived from an EMBL/GenBank/DDBJ whole genome shotgun (WGS) entry which is preliminary data.</text>
</comment>
<feature type="compositionally biased region" description="Basic and acidic residues" evidence="1">
    <location>
        <begin position="535"/>
        <end position="544"/>
    </location>
</feature>
<evidence type="ECO:0000313" key="2">
    <source>
        <dbReference type="EMBL" id="PDW01915.1"/>
    </source>
</evidence>
<accession>A0A2A6RGA9</accession>
<dbReference type="AlphaFoldDB" id="A0A2A6RGA9"/>
<reference evidence="3" key="1">
    <citation type="submission" date="2017-08" db="EMBL/GenBank/DDBJ databases">
        <authorList>
            <person name="Grouzdev D.S."/>
            <person name="Gaisin V.A."/>
            <person name="Rysina M.S."/>
            <person name="Gorlenko V.M."/>
        </authorList>
    </citation>
    <scope>NUCLEOTIDE SEQUENCE [LARGE SCALE GENOMIC DNA]</scope>
    <source>
        <strain evidence="3">Kir15-3F</strain>
    </source>
</reference>
<sequence length="762" mass="87371">MDNDQRTTLAQRLQRRVMRLLLLHDQRLFRGQFRTFYTGSEIARSFADYDRFLQVRMLSDELLGDIMPRIRRQLSLQADQARLVEAAPTRGEIDWPRTMQRGWQEHPELPPLTFVTRLRQRSAITPENLFTVALLLDYQNQMKKLRSTLLADAPFTTEEEQLLSAHAEQVERELAAAYARALLEEAQHSDVDALAQQVAARLRPGPNPYRDLCAWWERFSRFKVGRGTARRGPTLAPMRHDEKADAWLYELWIMLELLHLLADTKALPEGAVQVGRDRLATPFTWQDALLQISYNRQDERVTDELREWQNGPGVRPDYAITRQHALPALQDPAGNLIWREPPVLLDAKYYLAGSDLEHTFTHTHGPVKKLLGDMTLLNASQCLLFFPLLPEPELPGPHESRLIARQATSHHDGHALPLELRIYRIDPRMTLDELQARLRAILNHVSAHLAARPTSITCQGICLDPDSINANGQRTATDGQILCPKPHIGPHVYDLVKPSDCLQNHQRCHVIGQAIIPPYVLRVTNQHELQQQTADLRRQHEARLQQHAGQSNDEEQETQVEALHSHIFTSIGRTIEQYVTLRGNTQSIEEQLETWVFGRYWQHDPRALSPATREMLKSGEYVWQEYLQSTGLQDWAAPAIQYCRALEWELKRRFFLHAPKAFKVGGAGWTIGTPVHALRHRKTNQNARSNMQLLLSLIAPEEQRNLIRQLHRLTTVRETRNGLAHSRPLSKSEAITLRALILGSRERLGILCWLAAHGQPAP</sequence>
<evidence type="ECO:0000256" key="1">
    <source>
        <dbReference type="SAM" id="MobiDB-lite"/>
    </source>
</evidence>
<gene>
    <name evidence="2" type="ORF">CJ255_16610</name>
</gene>
<name>A0A2A6RGA9_9CHLR</name>
<dbReference type="Proteomes" id="UP000220527">
    <property type="component" value="Unassembled WGS sequence"/>
</dbReference>
<protein>
    <recommendedName>
        <fullName evidence="4">DUF2357 domain-containing protein</fullName>
    </recommendedName>
</protein>
<feature type="region of interest" description="Disordered" evidence="1">
    <location>
        <begin position="531"/>
        <end position="558"/>
    </location>
</feature>
<dbReference type="RefSeq" id="WP_097645222.1">
    <property type="nucleotide sequence ID" value="NZ_NQWI01000099.1"/>
</dbReference>
<organism evidence="2 3">
    <name type="scientific">Candidatus Viridilinea mediisalina</name>
    <dbReference type="NCBI Taxonomy" id="2024553"/>
    <lineage>
        <taxon>Bacteria</taxon>
        <taxon>Bacillati</taxon>
        <taxon>Chloroflexota</taxon>
        <taxon>Chloroflexia</taxon>
        <taxon>Chloroflexales</taxon>
        <taxon>Chloroflexineae</taxon>
        <taxon>Oscillochloridaceae</taxon>
        <taxon>Candidatus Viridilinea</taxon>
    </lineage>
</organism>
<proteinExistence type="predicted"/>
<dbReference type="EMBL" id="NQWI01000099">
    <property type="protein sequence ID" value="PDW01915.1"/>
    <property type="molecule type" value="Genomic_DNA"/>
</dbReference>
<evidence type="ECO:0008006" key="4">
    <source>
        <dbReference type="Google" id="ProtNLM"/>
    </source>
</evidence>
<keyword evidence="3" id="KW-1185">Reference proteome</keyword>
<dbReference type="OrthoDB" id="136938at2"/>
<evidence type="ECO:0000313" key="3">
    <source>
        <dbReference type="Proteomes" id="UP000220527"/>
    </source>
</evidence>